<evidence type="ECO:0000313" key="2">
    <source>
        <dbReference type="Proteomes" id="UP001622950"/>
    </source>
</evidence>
<comment type="caution">
    <text evidence="1">The sequence shown here is derived from an EMBL/GenBank/DDBJ whole genome shotgun (WGS) entry which is preliminary data.</text>
</comment>
<gene>
    <name evidence="1" type="ORF">ACJEBM_03005</name>
</gene>
<dbReference type="Proteomes" id="UP001622950">
    <property type="component" value="Unassembled WGS sequence"/>
</dbReference>
<organism evidence="1 2">
    <name type="scientific">Pseudomonas neuropathica</name>
    <dbReference type="NCBI Taxonomy" id="2730425"/>
    <lineage>
        <taxon>Bacteria</taxon>
        <taxon>Pseudomonadati</taxon>
        <taxon>Pseudomonadota</taxon>
        <taxon>Gammaproteobacteria</taxon>
        <taxon>Pseudomonadales</taxon>
        <taxon>Pseudomonadaceae</taxon>
        <taxon>Pseudomonas</taxon>
    </lineage>
</organism>
<protein>
    <submittedName>
        <fullName evidence="1">Uncharacterized protein</fullName>
    </submittedName>
</protein>
<dbReference type="EMBL" id="JBJHQE010000003">
    <property type="protein sequence ID" value="MFK9079646.1"/>
    <property type="molecule type" value="Genomic_DNA"/>
</dbReference>
<proteinExistence type="predicted"/>
<sequence>MQIEIKEVVASYVLDLFGHPVQARITRSINTSENYLWDVSHYSVGEGSRPKKPVPVPAKTIDDALHQIMDYAKSHSPGYSPKENIGY</sequence>
<name>A0ACC7MMA6_9PSED</name>
<accession>A0ACC7MMA6</accession>
<reference evidence="1" key="1">
    <citation type="submission" date="2024-11" db="EMBL/GenBank/DDBJ databases">
        <authorList>
            <person name="Lucas J.A."/>
        </authorList>
    </citation>
    <scope>NUCLEOTIDE SEQUENCE</scope>
    <source>
        <strain evidence="1">Z 8.8</strain>
    </source>
</reference>
<keyword evidence="2" id="KW-1185">Reference proteome</keyword>
<evidence type="ECO:0000313" key="1">
    <source>
        <dbReference type="EMBL" id="MFK9079646.1"/>
    </source>
</evidence>